<keyword evidence="7" id="KW-1185">Reference proteome</keyword>
<dbReference type="Proteomes" id="UP000304912">
    <property type="component" value="Chromosome"/>
</dbReference>
<dbReference type="InterPro" id="IPR012349">
    <property type="entry name" value="Split_barrel_FMN-bd"/>
</dbReference>
<dbReference type="GO" id="GO:0010181">
    <property type="term" value="F:FMN binding"/>
    <property type="evidence" value="ECO:0007669"/>
    <property type="project" value="InterPro"/>
</dbReference>
<protein>
    <submittedName>
        <fullName evidence="6">Flavin oxidoreductase</fullName>
    </submittedName>
</protein>
<keyword evidence="2" id="KW-0285">Flavoprotein</keyword>
<evidence type="ECO:0000259" key="5">
    <source>
        <dbReference type="SMART" id="SM00903"/>
    </source>
</evidence>
<keyword evidence="3" id="KW-0288">FMN</keyword>
<comment type="cofactor">
    <cofactor evidence="1">
        <name>FMN</name>
        <dbReference type="ChEBI" id="CHEBI:58210"/>
    </cofactor>
</comment>
<proteinExistence type="inferred from homology"/>
<comment type="similarity">
    <text evidence="4">Belongs to the flavoredoxin family.</text>
</comment>
<evidence type="ECO:0000256" key="4">
    <source>
        <dbReference type="ARBA" id="ARBA00038054"/>
    </source>
</evidence>
<dbReference type="EMBL" id="CP039852">
    <property type="protein sequence ID" value="QCZ94961.1"/>
    <property type="molecule type" value="Genomic_DNA"/>
</dbReference>
<evidence type="ECO:0000256" key="3">
    <source>
        <dbReference type="ARBA" id="ARBA00022643"/>
    </source>
</evidence>
<evidence type="ECO:0000313" key="7">
    <source>
        <dbReference type="Proteomes" id="UP000304912"/>
    </source>
</evidence>
<evidence type="ECO:0000256" key="2">
    <source>
        <dbReference type="ARBA" id="ARBA00022630"/>
    </source>
</evidence>
<sequence length="206" mass="22669">MTERRITGNDIEQMDKRYRAAFINSLSGVKSANLIGTCQRRGYFENLAIVSSVVHIGAHPPLLGMIMRPHTVTRDTLENIQQTGIYTINHVSEAHTLAAHQTSARYPAQVSEFEAAGLTPWYADDFDAPFVKSCPVKLAMKLAEIIPVEINNTQLVIGEVTSVWIDDKAITATGQVDLDTLGVAAVTGLDTYHSLQRVGRYPYAKP</sequence>
<evidence type="ECO:0000313" key="6">
    <source>
        <dbReference type="EMBL" id="QCZ94961.1"/>
    </source>
</evidence>
<gene>
    <name evidence="6" type="ORF">FBQ74_16430</name>
</gene>
<accession>A0A5B7YH50</accession>
<dbReference type="KEGG" id="salk:FBQ74_16430"/>
<reference evidence="6 7" key="1">
    <citation type="submission" date="2019-04" db="EMBL/GenBank/DDBJ databases">
        <title>Salinimonas iocasae sp. nov., a halophilic bacterium isolated from the outer tube casing of tubeworms in Okinawa Trough.</title>
        <authorList>
            <person name="Zhang H."/>
            <person name="Wang H."/>
            <person name="Li C."/>
        </authorList>
    </citation>
    <scope>NUCLEOTIDE SEQUENCE [LARGE SCALE GENOMIC DNA]</scope>
    <source>
        <strain evidence="6 7">KX18D6</strain>
    </source>
</reference>
<dbReference type="PANTHER" id="PTHR33798">
    <property type="entry name" value="FLAVOPROTEIN OXYGENASE"/>
    <property type="match status" value="1"/>
</dbReference>
<dbReference type="PANTHER" id="PTHR33798:SF5">
    <property type="entry name" value="FLAVIN REDUCTASE LIKE DOMAIN-CONTAINING PROTEIN"/>
    <property type="match status" value="1"/>
</dbReference>
<dbReference type="AlphaFoldDB" id="A0A5B7YH50"/>
<dbReference type="GO" id="GO:0016646">
    <property type="term" value="F:oxidoreductase activity, acting on the CH-NH group of donors, NAD or NADP as acceptor"/>
    <property type="evidence" value="ECO:0007669"/>
    <property type="project" value="UniProtKB-ARBA"/>
</dbReference>
<evidence type="ECO:0000256" key="1">
    <source>
        <dbReference type="ARBA" id="ARBA00001917"/>
    </source>
</evidence>
<dbReference type="Gene3D" id="2.30.110.10">
    <property type="entry name" value="Electron Transport, Fmn-binding Protein, Chain A"/>
    <property type="match status" value="1"/>
</dbReference>
<feature type="domain" description="Flavin reductase like" evidence="5">
    <location>
        <begin position="26"/>
        <end position="172"/>
    </location>
</feature>
<dbReference type="OrthoDB" id="5293996at2"/>
<dbReference type="RefSeq" id="WP_139757692.1">
    <property type="nucleotide sequence ID" value="NZ_CP039852.1"/>
</dbReference>
<dbReference type="SUPFAM" id="SSF50475">
    <property type="entry name" value="FMN-binding split barrel"/>
    <property type="match status" value="1"/>
</dbReference>
<dbReference type="SMART" id="SM00903">
    <property type="entry name" value="Flavin_Reduct"/>
    <property type="match status" value="1"/>
</dbReference>
<name>A0A5B7YH50_9ALTE</name>
<organism evidence="6 7">
    <name type="scientific">Salinimonas iocasae</name>
    <dbReference type="NCBI Taxonomy" id="2572577"/>
    <lineage>
        <taxon>Bacteria</taxon>
        <taxon>Pseudomonadati</taxon>
        <taxon>Pseudomonadota</taxon>
        <taxon>Gammaproteobacteria</taxon>
        <taxon>Alteromonadales</taxon>
        <taxon>Alteromonadaceae</taxon>
        <taxon>Alteromonas/Salinimonas group</taxon>
        <taxon>Salinimonas</taxon>
    </lineage>
</organism>
<dbReference type="InterPro" id="IPR002563">
    <property type="entry name" value="Flavin_Rdtase-like_dom"/>
</dbReference>
<dbReference type="Pfam" id="PF01613">
    <property type="entry name" value="Flavin_Reduct"/>
    <property type="match status" value="1"/>
</dbReference>